<keyword evidence="3" id="KW-1185">Reference proteome</keyword>
<accession>A0A4Q7ZQK7</accession>
<proteinExistence type="predicted"/>
<feature type="chain" id="PRO_5020790290" evidence="1">
    <location>
        <begin position="30"/>
        <end position="663"/>
    </location>
</feature>
<dbReference type="RefSeq" id="WP_130511899.1">
    <property type="nucleotide sequence ID" value="NZ_SHKY01000001.1"/>
</dbReference>
<dbReference type="InterPro" id="IPR017853">
    <property type="entry name" value="GH"/>
</dbReference>
<dbReference type="EMBL" id="SHKY01000001">
    <property type="protein sequence ID" value="RZU53408.1"/>
    <property type="molecule type" value="Genomic_DNA"/>
</dbReference>
<gene>
    <name evidence="2" type="ORF">EV385_5333</name>
</gene>
<name>A0A4Q7ZQK7_9ACTN</name>
<reference evidence="2 3" key="1">
    <citation type="submission" date="2019-02" db="EMBL/GenBank/DDBJ databases">
        <title>Sequencing the genomes of 1000 actinobacteria strains.</title>
        <authorList>
            <person name="Klenk H.-P."/>
        </authorList>
    </citation>
    <scope>NUCLEOTIDE SEQUENCE [LARGE SCALE GENOMIC DNA]</scope>
    <source>
        <strain evidence="2 3">DSM 45162</strain>
    </source>
</reference>
<evidence type="ECO:0000256" key="1">
    <source>
        <dbReference type="SAM" id="SignalP"/>
    </source>
</evidence>
<keyword evidence="2" id="KW-0378">Hydrolase</keyword>
<protein>
    <submittedName>
        <fullName evidence="2">Glycosyl hydrolase family 39</fullName>
    </submittedName>
</protein>
<dbReference type="SUPFAM" id="SSF51445">
    <property type="entry name" value="(Trans)glycosidases"/>
    <property type="match status" value="1"/>
</dbReference>
<dbReference type="InterPro" id="IPR051923">
    <property type="entry name" value="Glycosyl_Hydrolase_39"/>
</dbReference>
<evidence type="ECO:0000313" key="3">
    <source>
        <dbReference type="Proteomes" id="UP000292564"/>
    </source>
</evidence>
<organism evidence="2 3">
    <name type="scientific">Krasilnikovia cinnamomea</name>
    <dbReference type="NCBI Taxonomy" id="349313"/>
    <lineage>
        <taxon>Bacteria</taxon>
        <taxon>Bacillati</taxon>
        <taxon>Actinomycetota</taxon>
        <taxon>Actinomycetes</taxon>
        <taxon>Micromonosporales</taxon>
        <taxon>Micromonosporaceae</taxon>
        <taxon>Krasilnikovia</taxon>
    </lineage>
</organism>
<feature type="signal peptide" evidence="1">
    <location>
        <begin position="1"/>
        <end position="29"/>
    </location>
</feature>
<sequence>MFLLHHRRWLAAGVAVLTAAALGIAPAAAAPSADDEFDSTAIGALPAGWTGSGGQAAVAELPATRDRSLRLTDTSASTSTLAGRSFAATSDPVVVSLRLRAEQSSAVIGVHLDGPQGRAVTVALDDSANWYSYRGAQRTTLRGYTADRWYDLRIVARPATDTATVYLDGRLLASGLTFRSPVDTLDHLQITVSRSGVGAVWVDDVRIEAEAAAASWPSLGVVRPRDAGAIGASSVSVGGETLDRDYTDYASYRRYLDPLGATGIRMQTGWAKTERTRGVYDFGWLRSVVDDATARGVRPWLSVSYGNPAVYGSAGGEIGSGGRLPTGEGLTAWGNYVDALVTEFRGAVDEWEVWNEPDLRDQVPPEQYADFLIFTARRIRAAQSNARIYGVAAAGLWGNPSYPEQVLSRLAELGKLHLVTAVTYHAYSYNPDQKALYDQIAKVRGRLAGIAPGVSLRMGEGGAPSRSGGTGALAEQPWTPVSQAKWDLRRLIADLGNGVPTNVFGISDMRYGAPPAGINDKGLLRIHDDTRAVRYAKPAYYSIQAAASVLDGRLTPTRSSGATVDGRDAAVHTFRNAIGRQAVALWLRGGQEGIPSAGTTREFATVTVPAGNFTDPVYVDLRTAEVYDIPDGSWSRSGATYTFTGVPVYDSPVLLADRSLVPL</sequence>
<dbReference type="OrthoDB" id="9776971at2"/>
<keyword evidence="1" id="KW-0732">Signal</keyword>
<dbReference type="PANTHER" id="PTHR12631">
    <property type="entry name" value="ALPHA-L-IDURONIDASE"/>
    <property type="match status" value="1"/>
</dbReference>
<evidence type="ECO:0000313" key="2">
    <source>
        <dbReference type="EMBL" id="RZU53408.1"/>
    </source>
</evidence>
<dbReference type="GO" id="GO:0004553">
    <property type="term" value="F:hydrolase activity, hydrolyzing O-glycosyl compounds"/>
    <property type="evidence" value="ECO:0007669"/>
    <property type="project" value="TreeGrafter"/>
</dbReference>
<dbReference type="PANTHER" id="PTHR12631:SF10">
    <property type="entry name" value="BETA-XYLOSIDASE-LIKE PROTEIN-RELATED"/>
    <property type="match status" value="1"/>
</dbReference>
<comment type="caution">
    <text evidence="2">The sequence shown here is derived from an EMBL/GenBank/DDBJ whole genome shotgun (WGS) entry which is preliminary data.</text>
</comment>
<dbReference type="AlphaFoldDB" id="A0A4Q7ZQK7"/>
<dbReference type="Gene3D" id="3.20.20.80">
    <property type="entry name" value="Glycosidases"/>
    <property type="match status" value="1"/>
</dbReference>
<dbReference type="Proteomes" id="UP000292564">
    <property type="component" value="Unassembled WGS sequence"/>
</dbReference>